<keyword evidence="7" id="KW-0503">Monooxygenase</keyword>
<dbReference type="Gene3D" id="1.10.630.10">
    <property type="entry name" value="Cytochrome P450"/>
    <property type="match status" value="1"/>
</dbReference>
<dbReference type="PANTHER" id="PTHR24305">
    <property type="entry name" value="CYTOCHROME P450"/>
    <property type="match status" value="1"/>
</dbReference>
<name>A0AAD9SKU3_PHOAM</name>
<reference evidence="9" key="1">
    <citation type="submission" date="2023-06" db="EMBL/GenBank/DDBJ databases">
        <authorList>
            <person name="Noh H."/>
        </authorList>
    </citation>
    <scope>NUCLEOTIDE SEQUENCE</scope>
    <source>
        <strain evidence="9">DUCC20226</strain>
    </source>
</reference>
<dbReference type="InterPro" id="IPR017972">
    <property type="entry name" value="Cyt_P450_CS"/>
</dbReference>
<organism evidence="9 10">
    <name type="scientific">Phomopsis amygdali</name>
    <name type="common">Fusicoccum amygdali</name>
    <dbReference type="NCBI Taxonomy" id="1214568"/>
    <lineage>
        <taxon>Eukaryota</taxon>
        <taxon>Fungi</taxon>
        <taxon>Dikarya</taxon>
        <taxon>Ascomycota</taxon>
        <taxon>Pezizomycotina</taxon>
        <taxon>Sordariomycetes</taxon>
        <taxon>Sordariomycetidae</taxon>
        <taxon>Diaporthales</taxon>
        <taxon>Diaporthaceae</taxon>
        <taxon>Diaporthe</taxon>
    </lineage>
</organism>
<evidence type="ECO:0000256" key="8">
    <source>
        <dbReference type="SAM" id="SignalP"/>
    </source>
</evidence>
<dbReference type="GO" id="GO:0016705">
    <property type="term" value="F:oxidoreductase activity, acting on paired donors, with incorporation or reduction of molecular oxygen"/>
    <property type="evidence" value="ECO:0007669"/>
    <property type="project" value="InterPro"/>
</dbReference>
<feature type="chain" id="PRO_5042158355" description="Cytochrome P450" evidence="8">
    <location>
        <begin position="21"/>
        <end position="576"/>
    </location>
</feature>
<evidence type="ECO:0000313" key="9">
    <source>
        <dbReference type="EMBL" id="KAK2611023.1"/>
    </source>
</evidence>
<dbReference type="PROSITE" id="PS00086">
    <property type="entry name" value="CYTOCHROME_P450"/>
    <property type="match status" value="1"/>
</dbReference>
<dbReference type="PANTHER" id="PTHR24305:SF166">
    <property type="entry name" value="CYTOCHROME P450 12A4, MITOCHONDRIAL-RELATED"/>
    <property type="match status" value="1"/>
</dbReference>
<dbReference type="GO" id="GO:0004497">
    <property type="term" value="F:monooxygenase activity"/>
    <property type="evidence" value="ECO:0007669"/>
    <property type="project" value="UniProtKB-KW"/>
</dbReference>
<evidence type="ECO:0000256" key="4">
    <source>
        <dbReference type="ARBA" id="ARBA00022723"/>
    </source>
</evidence>
<evidence type="ECO:0000256" key="5">
    <source>
        <dbReference type="ARBA" id="ARBA00023004"/>
    </source>
</evidence>
<evidence type="ECO:0000313" key="10">
    <source>
        <dbReference type="Proteomes" id="UP001265746"/>
    </source>
</evidence>
<dbReference type="PRINTS" id="PR00385">
    <property type="entry name" value="P450"/>
</dbReference>
<gene>
    <name evidence="9" type="ORF">N8I77_004406</name>
</gene>
<sequence>MWLLWTFVLLLGSALYKVGSNIIATADLYRAAKKTGLPIVISPVDTRSAFWLITQKYIAPIIRGAPFGLGSWAGFTTRGWLWEGHEKMHQKLGKVWVQVSPKRLDVYTADVDMINQVYARRKEFERDPEVKNYIPNLLQGSVSSVTGADWQRHRRITVPPFNEQNMGLVWAESLRQAAALCEWWTGHAQGFNTSCVDTMTVALNVLATAGLGQSWRFTPATSQHGKRPESSGDYSADYRDTMAILLSDMRILSLMPNWLYSLDPTYVRLLPIPRAFREHLIAAKHFKMLMRQMVEERRADFRAGKVKDNIFLNAMIAQSEASAVEKGLGLTETEIFGNMFGYGVAGHETTAHTLNYTLHLLAAYPEWQEWIQSEVDQVYQEIPVDTERIDYAEYFPRLNRCLALMHEVLRLYPPVLEHNKQSLGSQGHDLRIDGREVHFPPDTVVHLNVIGCHLMSDYWGPDYREFKPSRWIKNEQTSSEVFCQPTDDKGAFFPWSSGARNCPGKKFSQVEYVAIMSYVLRYQRVEAISLEGEMPEATRARVWENTKDSEPEVTMNMRNPEKVRLRLVSRAVAPVV</sequence>
<dbReference type="GO" id="GO:0020037">
    <property type="term" value="F:heme binding"/>
    <property type="evidence" value="ECO:0007669"/>
    <property type="project" value="InterPro"/>
</dbReference>
<comment type="similarity">
    <text evidence="2 7">Belongs to the cytochrome P450 family.</text>
</comment>
<dbReference type="GO" id="GO:0005506">
    <property type="term" value="F:iron ion binding"/>
    <property type="evidence" value="ECO:0007669"/>
    <property type="project" value="InterPro"/>
</dbReference>
<evidence type="ECO:0000256" key="3">
    <source>
        <dbReference type="ARBA" id="ARBA00022617"/>
    </source>
</evidence>
<dbReference type="InterPro" id="IPR050121">
    <property type="entry name" value="Cytochrome_P450_monoxygenase"/>
</dbReference>
<dbReference type="Proteomes" id="UP001265746">
    <property type="component" value="Unassembled WGS sequence"/>
</dbReference>
<keyword evidence="3 6" id="KW-0349">Heme</keyword>
<dbReference type="AlphaFoldDB" id="A0AAD9SKU3"/>
<dbReference type="Pfam" id="PF00067">
    <property type="entry name" value="p450"/>
    <property type="match status" value="1"/>
</dbReference>
<keyword evidence="10" id="KW-1185">Reference proteome</keyword>
<dbReference type="SUPFAM" id="SSF48264">
    <property type="entry name" value="Cytochrome P450"/>
    <property type="match status" value="1"/>
</dbReference>
<keyword evidence="8" id="KW-0732">Signal</keyword>
<keyword evidence="7" id="KW-0560">Oxidoreductase</keyword>
<keyword evidence="5 6" id="KW-0408">Iron</keyword>
<dbReference type="InterPro" id="IPR001128">
    <property type="entry name" value="Cyt_P450"/>
</dbReference>
<dbReference type="InterPro" id="IPR002401">
    <property type="entry name" value="Cyt_P450_E_grp-I"/>
</dbReference>
<dbReference type="PRINTS" id="PR00463">
    <property type="entry name" value="EP450I"/>
</dbReference>
<evidence type="ECO:0000256" key="2">
    <source>
        <dbReference type="ARBA" id="ARBA00010617"/>
    </source>
</evidence>
<evidence type="ECO:0008006" key="11">
    <source>
        <dbReference type="Google" id="ProtNLM"/>
    </source>
</evidence>
<evidence type="ECO:0000256" key="7">
    <source>
        <dbReference type="RuleBase" id="RU000461"/>
    </source>
</evidence>
<evidence type="ECO:0000256" key="1">
    <source>
        <dbReference type="ARBA" id="ARBA00001971"/>
    </source>
</evidence>
<protein>
    <recommendedName>
        <fullName evidence="11">Cytochrome P450</fullName>
    </recommendedName>
</protein>
<feature type="signal peptide" evidence="8">
    <location>
        <begin position="1"/>
        <end position="20"/>
    </location>
</feature>
<comment type="cofactor">
    <cofactor evidence="1 6">
        <name>heme</name>
        <dbReference type="ChEBI" id="CHEBI:30413"/>
    </cofactor>
</comment>
<proteinExistence type="inferred from homology"/>
<dbReference type="EMBL" id="JAUJFL010000002">
    <property type="protein sequence ID" value="KAK2611023.1"/>
    <property type="molecule type" value="Genomic_DNA"/>
</dbReference>
<comment type="caution">
    <text evidence="9">The sequence shown here is derived from an EMBL/GenBank/DDBJ whole genome shotgun (WGS) entry which is preliminary data.</text>
</comment>
<dbReference type="InterPro" id="IPR036396">
    <property type="entry name" value="Cyt_P450_sf"/>
</dbReference>
<evidence type="ECO:0000256" key="6">
    <source>
        <dbReference type="PIRSR" id="PIRSR602401-1"/>
    </source>
</evidence>
<keyword evidence="4 6" id="KW-0479">Metal-binding</keyword>
<accession>A0AAD9SKU3</accession>
<feature type="binding site" description="axial binding residue" evidence="6">
    <location>
        <position position="502"/>
    </location>
    <ligand>
        <name>heme</name>
        <dbReference type="ChEBI" id="CHEBI:30413"/>
    </ligand>
    <ligandPart>
        <name>Fe</name>
        <dbReference type="ChEBI" id="CHEBI:18248"/>
    </ligandPart>
</feature>